<protein>
    <submittedName>
        <fullName evidence="3">Recombinase family protein</fullName>
    </submittedName>
</protein>
<dbReference type="SUPFAM" id="SSF53041">
    <property type="entry name" value="Resolvase-like"/>
    <property type="match status" value="1"/>
</dbReference>
<dbReference type="Proteomes" id="UP000283513">
    <property type="component" value="Unassembled WGS sequence"/>
</dbReference>
<comment type="similarity">
    <text evidence="1">Belongs to the site-specific recombinase resolvase family.</text>
</comment>
<evidence type="ECO:0000313" key="3">
    <source>
        <dbReference type="EMBL" id="RHC12663.1"/>
    </source>
</evidence>
<dbReference type="GO" id="GO:0000150">
    <property type="term" value="F:DNA strand exchange activity"/>
    <property type="evidence" value="ECO:0007669"/>
    <property type="project" value="InterPro"/>
</dbReference>
<name>A0A413YUE4_9FIRM</name>
<dbReference type="InterPro" id="IPR006119">
    <property type="entry name" value="Resolv_N"/>
</dbReference>
<dbReference type="InterPro" id="IPR036162">
    <property type="entry name" value="Resolvase-like_N_sf"/>
</dbReference>
<dbReference type="CDD" id="cd03768">
    <property type="entry name" value="SR_ResInv"/>
    <property type="match status" value="1"/>
</dbReference>
<dbReference type="Gene3D" id="3.40.50.1390">
    <property type="entry name" value="Resolvase, N-terminal catalytic domain"/>
    <property type="match status" value="1"/>
</dbReference>
<dbReference type="PANTHER" id="PTHR30461:SF26">
    <property type="entry name" value="RESOLVASE HOMOLOG YNEB"/>
    <property type="match status" value="1"/>
</dbReference>
<feature type="domain" description="Resolvase/invertase-type recombinase catalytic" evidence="2">
    <location>
        <begin position="3"/>
        <end position="159"/>
    </location>
</feature>
<dbReference type="EMBL" id="QSHO01000026">
    <property type="protein sequence ID" value="RHC12663.1"/>
    <property type="molecule type" value="Genomic_DNA"/>
</dbReference>
<accession>A0A413YUE4</accession>
<dbReference type="PROSITE" id="PS51736">
    <property type="entry name" value="RECOMBINASES_3"/>
    <property type="match status" value="1"/>
</dbReference>
<reference evidence="3 4" key="1">
    <citation type="submission" date="2018-08" db="EMBL/GenBank/DDBJ databases">
        <title>A genome reference for cultivated species of the human gut microbiota.</title>
        <authorList>
            <person name="Zou Y."/>
            <person name="Xue W."/>
            <person name="Luo G."/>
        </authorList>
    </citation>
    <scope>NUCLEOTIDE SEQUENCE [LARGE SCALE GENOMIC DNA]</scope>
    <source>
        <strain evidence="3 4">AM37-1AC</strain>
    </source>
</reference>
<dbReference type="InterPro" id="IPR050639">
    <property type="entry name" value="SSR_resolvase"/>
</dbReference>
<dbReference type="AlphaFoldDB" id="A0A413YUE4"/>
<evidence type="ECO:0000313" key="4">
    <source>
        <dbReference type="Proteomes" id="UP000283513"/>
    </source>
</evidence>
<sequence length="219" mass="25675">MSLKYAYCRISTTDQNIDRQIIAVKQFAPDISDNNIFVDKKTGKDFEREQYQEMKVILEHISKASLKNEPIELIVEELDRLGRNADLIKKELMWFKEHNIIVRILEIPTTLHEVDESNRWVTEMVTNLLIEVYAQLAQVELEKRAKRQAEGIAVAKANGVYKGRKPIQIDNEQFVIIYTRWKANEITARQAMLELNIKANTFYRRVKEYETNKKAISNT</sequence>
<dbReference type="SMART" id="SM00857">
    <property type="entry name" value="Resolvase"/>
    <property type="match status" value="1"/>
</dbReference>
<organism evidence="3 4">
    <name type="scientific">Roseburia intestinalis</name>
    <dbReference type="NCBI Taxonomy" id="166486"/>
    <lineage>
        <taxon>Bacteria</taxon>
        <taxon>Bacillati</taxon>
        <taxon>Bacillota</taxon>
        <taxon>Clostridia</taxon>
        <taxon>Lachnospirales</taxon>
        <taxon>Lachnospiraceae</taxon>
        <taxon>Roseburia</taxon>
    </lineage>
</organism>
<gene>
    <name evidence="3" type="ORF">DW856_18660</name>
</gene>
<dbReference type="Pfam" id="PF00239">
    <property type="entry name" value="Resolvase"/>
    <property type="match status" value="1"/>
</dbReference>
<evidence type="ECO:0000259" key="2">
    <source>
        <dbReference type="PROSITE" id="PS51736"/>
    </source>
</evidence>
<dbReference type="RefSeq" id="WP_118599400.1">
    <property type="nucleotide sequence ID" value="NZ_QSHO01000026.1"/>
</dbReference>
<proteinExistence type="inferred from homology"/>
<dbReference type="PANTHER" id="PTHR30461">
    <property type="entry name" value="DNA-INVERTASE FROM LAMBDOID PROPHAGE"/>
    <property type="match status" value="1"/>
</dbReference>
<dbReference type="GO" id="GO:0003677">
    <property type="term" value="F:DNA binding"/>
    <property type="evidence" value="ECO:0007669"/>
    <property type="project" value="InterPro"/>
</dbReference>
<comment type="caution">
    <text evidence="3">The sequence shown here is derived from an EMBL/GenBank/DDBJ whole genome shotgun (WGS) entry which is preliminary data.</text>
</comment>
<evidence type="ECO:0000256" key="1">
    <source>
        <dbReference type="ARBA" id="ARBA00009913"/>
    </source>
</evidence>